<dbReference type="AlphaFoldDB" id="A0A7X0IDB2"/>
<reference evidence="2 3" key="1">
    <citation type="submission" date="2020-08" db="EMBL/GenBank/DDBJ databases">
        <title>Sequencing the genomes of 1000 actinobacteria strains.</title>
        <authorList>
            <person name="Klenk H.-P."/>
        </authorList>
    </citation>
    <scope>NUCLEOTIDE SEQUENCE [LARGE SCALE GENOMIC DNA]</scope>
    <source>
        <strain evidence="2 3">DSM 44936</strain>
    </source>
</reference>
<evidence type="ECO:0000256" key="1">
    <source>
        <dbReference type="SAM" id="SignalP"/>
    </source>
</evidence>
<evidence type="ECO:0008006" key="4">
    <source>
        <dbReference type="Google" id="ProtNLM"/>
    </source>
</evidence>
<proteinExistence type="predicted"/>
<evidence type="ECO:0000313" key="3">
    <source>
        <dbReference type="Proteomes" id="UP000555564"/>
    </source>
</evidence>
<feature type="chain" id="PRO_5039399910" description="VWA domain-containing protein" evidence="1">
    <location>
        <begin position="25"/>
        <end position="239"/>
    </location>
</feature>
<name>A0A7X0IDB2_9ACTN</name>
<accession>A0A7X0IDB2</accession>
<dbReference type="Proteomes" id="UP000555564">
    <property type="component" value="Unassembled WGS sequence"/>
</dbReference>
<protein>
    <recommendedName>
        <fullName evidence="4">VWA domain-containing protein</fullName>
    </recommendedName>
</protein>
<dbReference type="EMBL" id="JACHIU010000001">
    <property type="protein sequence ID" value="MBB6473159.1"/>
    <property type="molecule type" value="Genomic_DNA"/>
</dbReference>
<comment type="caution">
    <text evidence="2">The sequence shown here is derived from an EMBL/GenBank/DDBJ whole genome shotgun (WGS) entry which is preliminary data.</text>
</comment>
<organism evidence="2 3">
    <name type="scientific">Sphaerisporangium rubeum</name>
    <dbReference type="NCBI Taxonomy" id="321317"/>
    <lineage>
        <taxon>Bacteria</taxon>
        <taxon>Bacillati</taxon>
        <taxon>Actinomycetota</taxon>
        <taxon>Actinomycetes</taxon>
        <taxon>Streptosporangiales</taxon>
        <taxon>Streptosporangiaceae</taxon>
        <taxon>Sphaerisporangium</taxon>
    </lineage>
</organism>
<sequence>MTNLRRGLAAAAIAAAALPLSSCGEDPEPLATPCAVVLDGSGSGEALKVEQLMRQHLLAFISEKKCGVVSFVPITGNSASSRCYVPDVDLDPPKKANTDRDRIRAAALQNVKTNATAMLKCAKQEEDTVAPGSDIVGGLRRAVEKRPDGTGYYEILVISDFGQSAGGIDLYHDRQLGSKQHRTVLIAKLAAKARIPDLSQAHITTRGFGAGLPEVGLLKAFWVELITGPGKGTVPDKLP</sequence>
<gene>
    <name evidence="2" type="ORF">BJ992_002590</name>
</gene>
<keyword evidence="1" id="KW-0732">Signal</keyword>
<keyword evidence="3" id="KW-1185">Reference proteome</keyword>
<feature type="signal peptide" evidence="1">
    <location>
        <begin position="1"/>
        <end position="24"/>
    </location>
</feature>
<dbReference type="RefSeq" id="WP_184980717.1">
    <property type="nucleotide sequence ID" value="NZ_BAAALO010000005.1"/>
</dbReference>
<evidence type="ECO:0000313" key="2">
    <source>
        <dbReference type="EMBL" id="MBB6473159.1"/>
    </source>
</evidence>